<evidence type="ECO:0000256" key="2">
    <source>
        <dbReference type="SAM" id="Phobius"/>
    </source>
</evidence>
<gene>
    <name evidence="3" type="ORF">E2C01_073609</name>
</gene>
<keyword evidence="4" id="KW-1185">Reference proteome</keyword>
<accession>A0A5B7IB15</accession>
<keyword evidence="2" id="KW-0472">Membrane</keyword>
<dbReference type="AlphaFoldDB" id="A0A5B7IB15"/>
<proteinExistence type="predicted"/>
<keyword evidence="2" id="KW-1133">Transmembrane helix</keyword>
<feature type="compositionally biased region" description="Polar residues" evidence="1">
    <location>
        <begin position="1"/>
        <end position="14"/>
    </location>
</feature>
<feature type="region of interest" description="Disordered" evidence="1">
    <location>
        <begin position="1"/>
        <end position="26"/>
    </location>
</feature>
<evidence type="ECO:0000313" key="4">
    <source>
        <dbReference type="Proteomes" id="UP000324222"/>
    </source>
</evidence>
<dbReference type="EMBL" id="VSRR010050224">
    <property type="protein sequence ID" value="MPC79096.1"/>
    <property type="molecule type" value="Genomic_DNA"/>
</dbReference>
<protein>
    <submittedName>
        <fullName evidence="3">Uncharacterized protein</fullName>
    </submittedName>
</protein>
<organism evidence="3 4">
    <name type="scientific">Portunus trituberculatus</name>
    <name type="common">Swimming crab</name>
    <name type="synonym">Neptunus trituberculatus</name>
    <dbReference type="NCBI Taxonomy" id="210409"/>
    <lineage>
        <taxon>Eukaryota</taxon>
        <taxon>Metazoa</taxon>
        <taxon>Ecdysozoa</taxon>
        <taxon>Arthropoda</taxon>
        <taxon>Crustacea</taxon>
        <taxon>Multicrustacea</taxon>
        <taxon>Malacostraca</taxon>
        <taxon>Eumalacostraca</taxon>
        <taxon>Eucarida</taxon>
        <taxon>Decapoda</taxon>
        <taxon>Pleocyemata</taxon>
        <taxon>Brachyura</taxon>
        <taxon>Eubrachyura</taxon>
        <taxon>Portunoidea</taxon>
        <taxon>Portunidae</taxon>
        <taxon>Portuninae</taxon>
        <taxon>Portunus</taxon>
    </lineage>
</organism>
<comment type="caution">
    <text evidence="3">The sequence shown here is derived from an EMBL/GenBank/DDBJ whole genome shotgun (WGS) entry which is preliminary data.</text>
</comment>
<evidence type="ECO:0000313" key="3">
    <source>
        <dbReference type="EMBL" id="MPC79096.1"/>
    </source>
</evidence>
<feature type="transmembrane region" description="Helical" evidence="2">
    <location>
        <begin position="59"/>
        <end position="82"/>
    </location>
</feature>
<name>A0A5B7IB15_PORTR</name>
<sequence length="102" mass="10725">MFLNESSSLPSSPATPRLPCLPGRRRSEDAHPFYRTPRCPGRSQVCLQSVVVGVWEATAVVMVAEVVVVVVVVVAVVVIVVVPGVSHRNGAPPPLKGTTTGV</sequence>
<evidence type="ECO:0000256" key="1">
    <source>
        <dbReference type="SAM" id="MobiDB-lite"/>
    </source>
</evidence>
<reference evidence="3 4" key="1">
    <citation type="submission" date="2019-05" db="EMBL/GenBank/DDBJ databases">
        <title>Another draft genome of Portunus trituberculatus and its Hox gene families provides insights of decapod evolution.</title>
        <authorList>
            <person name="Jeong J.-H."/>
            <person name="Song I."/>
            <person name="Kim S."/>
            <person name="Choi T."/>
            <person name="Kim D."/>
            <person name="Ryu S."/>
            <person name="Kim W."/>
        </authorList>
    </citation>
    <scope>NUCLEOTIDE SEQUENCE [LARGE SCALE GENOMIC DNA]</scope>
    <source>
        <tissue evidence="3">Muscle</tissue>
    </source>
</reference>
<dbReference type="Proteomes" id="UP000324222">
    <property type="component" value="Unassembled WGS sequence"/>
</dbReference>
<keyword evidence="2" id="KW-0812">Transmembrane</keyword>